<feature type="domain" description="Pyrrolo-quinoline quinone repeat" evidence="1">
    <location>
        <begin position="257"/>
        <end position="421"/>
    </location>
</feature>
<dbReference type="EMBL" id="QXIU01000225">
    <property type="protein sequence ID" value="RIE07618.1"/>
    <property type="molecule type" value="Genomic_DNA"/>
</dbReference>
<dbReference type="InterPro" id="IPR011047">
    <property type="entry name" value="Quinoprotein_ADH-like_sf"/>
</dbReference>
<dbReference type="SMART" id="SM00564">
    <property type="entry name" value="PQQ"/>
    <property type="match status" value="3"/>
</dbReference>
<dbReference type="Gene3D" id="2.40.10.480">
    <property type="match status" value="1"/>
</dbReference>
<proteinExistence type="predicted"/>
<protein>
    <recommendedName>
        <fullName evidence="1">Pyrrolo-quinoline quinone repeat domain-containing protein</fullName>
    </recommendedName>
</protein>
<dbReference type="InterPro" id="IPR002372">
    <property type="entry name" value="PQQ_rpt_dom"/>
</dbReference>
<comment type="caution">
    <text evidence="2">The sequence shown here is derived from an EMBL/GenBank/DDBJ whole genome shotgun (WGS) entry which is preliminary data.</text>
</comment>
<dbReference type="PANTHER" id="PTHR34512">
    <property type="entry name" value="CELL SURFACE PROTEIN"/>
    <property type="match status" value="1"/>
</dbReference>
<dbReference type="Pfam" id="PF13360">
    <property type="entry name" value="PQQ_2"/>
    <property type="match status" value="2"/>
</dbReference>
<dbReference type="OrthoDB" id="5173551at2"/>
<evidence type="ECO:0000313" key="3">
    <source>
        <dbReference type="Proteomes" id="UP000266489"/>
    </source>
</evidence>
<name>A0A398D546_9BACT</name>
<dbReference type="PANTHER" id="PTHR34512:SF30">
    <property type="entry name" value="OUTER MEMBRANE PROTEIN ASSEMBLY FACTOR BAMB"/>
    <property type="match status" value="1"/>
</dbReference>
<evidence type="ECO:0000313" key="2">
    <source>
        <dbReference type="EMBL" id="RIE07618.1"/>
    </source>
</evidence>
<dbReference type="InterPro" id="IPR018391">
    <property type="entry name" value="PQQ_b-propeller_rpt"/>
</dbReference>
<dbReference type="Gene3D" id="2.130.10.10">
    <property type="entry name" value="YVTN repeat-like/Quinoprotein amine dehydrogenase"/>
    <property type="match status" value="1"/>
</dbReference>
<evidence type="ECO:0000259" key="1">
    <source>
        <dbReference type="Pfam" id="PF13360"/>
    </source>
</evidence>
<feature type="domain" description="Pyrrolo-quinoline quinone repeat" evidence="1">
    <location>
        <begin position="147"/>
        <end position="205"/>
    </location>
</feature>
<gene>
    <name evidence="2" type="ORF">SMC5_09265</name>
</gene>
<dbReference type="AlphaFoldDB" id="A0A398D546"/>
<dbReference type="SUPFAM" id="SSF50998">
    <property type="entry name" value="Quinoprotein alcohol dehydrogenase-like"/>
    <property type="match status" value="2"/>
</dbReference>
<reference evidence="2 3" key="1">
    <citation type="submission" date="2018-09" db="EMBL/GenBank/DDBJ databases">
        <title>Discovery and Ecogenomic Context for Candidatus Cryosericales, a Global Caldiserica Order Active in Thawing Permafrost.</title>
        <authorList>
            <person name="Martinez M.A."/>
            <person name="Woodcroft B.J."/>
            <person name="Ignacio Espinoza J.C."/>
            <person name="Zayed A."/>
            <person name="Singleton C.M."/>
            <person name="Boyd J."/>
            <person name="Li Y.-F."/>
            <person name="Purvine S."/>
            <person name="Maughan H."/>
            <person name="Hodgkins S.B."/>
            <person name="Anderson D."/>
            <person name="Sederholm M."/>
            <person name="Temperton B."/>
            <person name="Saleska S.R."/>
            <person name="Tyson G.W."/>
            <person name="Rich V.I."/>
        </authorList>
    </citation>
    <scope>NUCLEOTIDE SEQUENCE [LARGE SCALE GENOMIC DNA]</scope>
    <source>
        <strain evidence="2 3">SMC5</strain>
    </source>
</reference>
<dbReference type="InterPro" id="IPR015943">
    <property type="entry name" value="WD40/YVTN_repeat-like_dom_sf"/>
</dbReference>
<sequence>MRDEQSQQESRIRVVLVERGINCGTALVTGFQSTIGSRREDGGQEVNTNGRSGKRPWVIAGLLVLGLLSTSMTGCRNKATPGTVNSTNKTTSGTVNSSFVDVNGLLVAPAGVAASYPTEELNMGNDLNAGFPQFFDGVIYTFSYGTNYENVQMTAWGQATGRKLWSVDTGLNWIMSFVSDGKHLFLHTNNIFYCVDKKTGATVWKSTPMATSPYVFGLNGEIVLHINKQSNAADRLYVLGAEVKNLDTGGEQRNPGIYILDGADGKLLGRIDWPALTLSNGSGELLCDGATLYASIPESTEAEYPVQKSSLVAFDLTTNKILWQESVDGEGRNLVKQGNMLIFVRSAMYSDRWIDVWQINANGATRLWTRKVDATFEIGSFTPFAVDNTHVYLQGSEGKLMALDLGTGKETWNYRFAPTKGSVLDGPNTIKSIDTYPAMTLTTTRDVLYVQDGGGLVAALDPTTGKRLWDKRISNLQIGEKSTSGMFVFQPVDKGFYIITSDGKVDLWK</sequence>
<organism evidence="2 3">
    <name type="scientific">Candidatus Cryosericum odellii</name>
    <dbReference type="NCBI Taxonomy" id="2290917"/>
    <lineage>
        <taxon>Bacteria</taxon>
        <taxon>Pseudomonadati</taxon>
        <taxon>Caldisericota/Cryosericota group</taxon>
        <taxon>Candidatus Cryosericota</taxon>
        <taxon>Candidatus Cryosericia</taxon>
        <taxon>Candidatus Cryosericales</taxon>
        <taxon>Candidatus Cryosericaceae</taxon>
        <taxon>Candidatus Cryosericum</taxon>
    </lineage>
</organism>
<accession>A0A398D546</accession>
<dbReference type="Proteomes" id="UP000266489">
    <property type="component" value="Unassembled WGS sequence"/>
</dbReference>